<evidence type="ECO:0000313" key="5">
    <source>
        <dbReference type="Proteomes" id="UP000254958"/>
    </source>
</evidence>
<dbReference type="InterPro" id="IPR008995">
    <property type="entry name" value="Mo/tungstate-bd_C_term_dom"/>
</dbReference>
<dbReference type="Gene3D" id="3.40.50.300">
    <property type="entry name" value="P-loop containing nucleotide triphosphate hydrolases"/>
    <property type="match status" value="1"/>
</dbReference>
<comment type="caution">
    <text evidence="4">The sequence shown here is derived from an EMBL/GenBank/DDBJ whole genome shotgun (WGS) entry which is preliminary data.</text>
</comment>
<dbReference type="InterPro" id="IPR013611">
    <property type="entry name" value="Transp-assoc_OB_typ2"/>
</dbReference>
<dbReference type="SUPFAM" id="SSF50331">
    <property type="entry name" value="MOP-like"/>
    <property type="match status" value="1"/>
</dbReference>
<sequence length="371" mass="39457">MAPLSPRLDVRGFVCAPVEPSTPALSFSIAPGGCLALLGDRAVDLSRLLDTLAGHLPCVAGEILLDGRDVAELPAGHRGLGLFSARDPLFAHLTVRRNLAFPLEARGMARPAIVARVDAVLALLGLDGCASRRPRALDPQDEWRARLGRLLVFAPSVLLLDDPFVGLARGDRLAMRRLLARVARAQGLTLLLATSDREDALLLGDAIGVLSGRALLQIGNAAELFDRPACDRVATGFGDANALTGRVAWVEDDLASVHLASGARVEAMAGQGLADDMLCTLCIRPDRIATLFPTGRAAADDDGEDTLPTVLVGLHHMGDHIRLRFRLEDGQEVLVRRPPAQSLTGLVPGRTARLAWQPAHAVAFPFRGEMG</sequence>
<keyword evidence="4" id="KW-0067">ATP-binding</keyword>
<dbReference type="Pfam" id="PF00005">
    <property type="entry name" value="ABC_tran"/>
    <property type="match status" value="1"/>
</dbReference>
<dbReference type="OrthoDB" id="7280760at2"/>
<keyword evidence="1" id="KW-0813">Transport</keyword>
<proteinExistence type="predicted"/>
<dbReference type="InterPro" id="IPR027417">
    <property type="entry name" value="P-loop_NTPase"/>
</dbReference>
<reference evidence="3 6" key="2">
    <citation type="submission" date="2020-04" db="EMBL/GenBank/DDBJ databases">
        <title>Description of novel Gluconacetobacter.</title>
        <authorList>
            <person name="Sombolestani A."/>
        </authorList>
    </citation>
    <scope>NUCLEOTIDE SEQUENCE [LARGE SCALE GENOMIC DNA]</scope>
    <source>
        <strain evidence="3 6">LMG 1382</strain>
    </source>
</reference>
<dbReference type="InterPro" id="IPR050093">
    <property type="entry name" value="ABC_SmlMolc_Importer"/>
</dbReference>
<keyword evidence="4" id="KW-0547">Nucleotide-binding</keyword>
<dbReference type="GO" id="GO:0022857">
    <property type="term" value="F:transmembrane transporter activity"/>
    <property type="evidence" value="ECO:0007669"/>
    <property type="project" value="InterPro"/>
</dbReference>
<keyword evidence="5" id="KW-1185">Reference proteome</keyword>
<evidence type="ECO:0000259" key="2">
    <source>
        <dbReference type="PROSITE" id="PS50893"/>
    </source>
</evidence>
<dbReference type="InterPro" id="IPR003439">
    <property type="entry name" value="ABC_transporter-like_ATP-bd"/>
</dbReference>
<dbReference type="Proteomes" id="UP000254958">
    <property type="component" value="Unassembled WGS sequence"/>
</dbReference>
<evidence type="ECO:0000313" key="6">
    <source>
        <dbReference type="Proteomes" id="UP000562982"/>
    </source>
</evidence>
<protein>
    <submittedName>
        <fullName evidence="3">ABC transporter ATP-binding protein</fullName>
    </submittedName>
    <submittedName>
        <fullName evidence="4">Putative spermidine/putrescine transport system ATP-binding protein</fullName>
    </submittedName>
</protein>
<dbReference type="EMBL" id="JABEQI010000017">
    <property type="protein sequence ID" value="MBB2188257.1"/>
    <property type="molecule type" value="Genomic_DNA"/>
</dbReference>
<evidence type="ECO:0000256" key="1">
    <source>
        <dbReference type="ARBA" id="ARBA00022448"/>
    </source>
</evidence>
<accession>A0A370FZU6</accession>
<organism evidence="4 5">
    <name type="scientific">Gluconacetobacter liquefaciens</name>
    <name type="common">Acetobacter liquefaciens</name>
    <dbReference type="NCBI Taxonomy" id="89584"/>
    <lineage>
        <taxon>Bacteria</taxon>
        <taxon>Pseudomonadati</taxon>
        <taxon>Pseudomonadota</taxon>
        <taxon>Alphaproteobacteria</taxon>
        <taxon>Acetobacterales</taxon>
        <taxon>Acetobacteraceae</taxon>
        <taxon>Gluconacetobacter</taxon>
    </lineage>
</organism>
<dbReference type="RefSeq" id="WP_114729449.1">
    <property type="nucleotide sequence ID" value="NZ_JABEQI010000017.1"/>
</dbReference>
<dbReference type="SUPFAM" id="SSF52540">
    <property type="entry name" value="P-loop containing nucleoside triphosphate hydrolases"/>
    <property type="match status" value="1"/>
</dbReference>
<name>A0A370FZU6_GLULI</name>
<dbReference type="PANTHER" id="PTHR42781:SF4">
    <property type="entry name" value="SPERMIDINE_PUTRESCINE IMPORT ATP-BINDING PROTEIN POTA"/>
    <property type="match status" value="1"/>
</dbReference>
<dbReference type="GO" id="GO:0005524">
    <property type="term" value="F:ATP binding"/>
    <property type="evidence" value="ECO:0007669"/>
    <property type="project" value="UniProtKB-KW"/>
</dbReference>
<dbReference type="GO" id="GO:0016887">
    <property type="term" value="F:ATP hydrolysis activity"/>
    <property type="evidence" value="ECO:0007669"/>
    <property type="project" value="InterPro"/>
</dbReference>
<reference evidence="4 5" key="1">
    <citation type="submission" date="2018-07" db="EMBL/GenBank/DDBJ databases">
        <title>Genomic Encyclopedia of Type Strains, Phase IV (KMG-IV): sequencing the most valuable type-strain genomes for metagenomic binning, comparative biology and taxonomic classification.</title>
        <authorList>
            <person name="Goeker M."/>
        </authorList>
    </citation>
    <scope>NUCLEOTIDE SEQUENCE [LARGE SCALE GENOMIC DNA]</scope>
    <source>
        <strain evidence="4 5">DSM 5603</strain>
    </source>
</reference>
<dbReference type="PROSITE" id="PS50893">
    <property type="entry name" value="ABC_TRANSPORTER_2"/>
    <property type="match status" value="1"/>
</dbReference>
<dbReference type="PANTHER" id="PTHR42781">
    <property type="entry name" value="SPERMIDINE/PUTRESCINE IMPORT ATP-BINDING PROTEIN POTA"/>
    <property type="match status" value="1"/>
</dbReference>
<feature type="domain" description="ABC transporter" evidence="2">
    <location>
        <begin position="6"/>
        <end position="237"/>
    </location>
</feature>
<evidence type="ECO:0000313" key="4">
    <source>
        <dbReference type="EMBL" id="RDI34101.1"/>
    </source>
</evidence>
<dbReference type="AlphaFoldDB" id="A0A370FZU6"/>
<dbReference type="Pfam" id="PF08402">
    <property type="entry name" value="TOBE_2"/>
    <property type="match status" value="1"/>
</dbReference>
<evidence type="ECO:0000313" key="3">
    <source>
        <dbReference type="EMBL" id="MBB2188257.1"/>
    </source>
</evidence>
<dbReference type="Proteomes" id="UP000562982">
    <property type="component" value="Unassembled WGS sequence"/>
</dbReference>
<gene>
    <name evidence="4" type="ORF">C7453_1175</name>
    <name evidence="3" type="ORF">HLH32_18130</name>
</gene>
<dbReference type="EMBL" id="QQAW01000017">
    <property type="protein sequence ID" value="RDI34101.1"/>
    <property type="molecule type" value="Genomic_DNA"/>
</dbReference>
<dbReference type="GO" id="GO:0043190">
    <property type="term" value="C:ATP-binding cassette (ABC) transporter complex"/>
    <property type="evidence" value="ECO:0007669"/>
    <property type="project" value="InterPro"/>
</dbReference>